<sequence>RFKRKHVMLITVGSWMLMSLVWFTRTMTLSVLALKLKMGFQAVFHDNGITTNHWLL</sequence>
<evidence type="ECO:0000256" key="1">
    <source>
        <dbReference type="SAM" id="Phobius"/>
    </source>
</evidence>
<organism evidence="2 3">
    <name type="scientific">Basidiobolus ranarum</name>
    <dbReference type="NCBI Taxonomy" id="34480"/>
    <lineage>
        <taxon>Eukaryota</taxon>
        <taxon>Fungi</taxon>
        <taxon>Fungi incertae sedis</taxon>
        <taxon>Zoopagomycota</taxon>
        <taxon>Entomophthoromycotina</taxon>
        <taxon>Basidiobolomycetes</taxon>
        <taxon>Basidiobolales</taxon>
        <taxon>Basidiobolaceae</taxon>
        <taxon>Basidiobolus</taxon>
    </lineage>
</organism>
<feature type="non-terminal residue" evidence="2">
    <location>
        <position position="56"/>
    </location>
</feature>
<comment type="caution">
    <text evidence="2">The sequence shown here is derived from an EMBL/GenBank/DDBJ whole genome shotgun (WGS) entry which is preliminary data.</text>
</comment>
<reference evidence="2 3" key="1">
    <citation type="submission" date="2023-04" db="EMBL/GenBank/DDBJ databases">
        <title>Genome of Basidiobolus ranarum AG-B5.</title>
        <authorList>
            <person name="Stajich J.E."/>
            <person name="Carter-House D."/>
            <person name="Gryganskyi A."/>
        </authorList>
    </citation>
    <scope>NUCLEOTIDE SEQUENCE [LARGE SCALE GENOMIC DNA]</scope>
    <source>
        <strain evidence="2 3">AG-B5</strain>
    </source>
</reference>
<protein>
    <submittedName>
        <fullName evidence="2">Uncharacterized protein</fullName>
    </submittedName>
</protein>
<feature type="non-terminal residue" evidence="2">
    <location>
        <position position="1"/>
    </location>
</feature>
<keyword evidence="3" id="KW-1185">Reference proteome</keyword>
<evidence type="ECO:0000313" key="2">
    <source>
        <dbReference type="EMBL" id="KAK9754534.1"/>
    </source>
</evidence>
<name>A0ABR2WCU1_9FUNG</name>
<dbReference type="EMBL" id="JASJQH010004570">
    <property type="protein sequence ID" value="KAK9754534.1"/>
    <property type="molecule type" value="Genomic_DNA"/>
</dbReference>
<proteinExistence type="predicted"/>
<gene>
    <name evidence="2" type="ORF">K7432_017883</name>
</gene>
<keyword evidence="1" id="KW-0472">Membrane</keyword>
<feature type="transmembrane region" description="Helical" evidence="1">
    <location>
        <begin position="7"/>
        <end position="24"/>
    </location>
</feature>
<dbReference type="Proteomes" id="UP001479436">
    <property type="component" value="Unassembled WGS sequence"/>
</dbReference>
<accession>A0ABR2WCU1</accession>
<keyword evidence="1" id="KW-0812">Transmembrane</keyword>
<evidence type="ECO:0000313" key="3">
    <source>
        <dbReference type="Proteomes" id="UP001479436"/>
    </source>
</evidence>
<keyword evidence="1" id="KW-1133">Transmembrane helix</keyword>